<proteinExistence type="inferred from homology"/>
<dbReference type="GO" id="GO:0005525">
    <property type="term" value="F:GTP binding"/>
    <property type="evidence" value="ECO:0007669"/>
    <property type="project" value="UniProtKB-KW"/>
</dbReference>
<evidence type="ECO:0000256" key="1">
    <source>
        <dbReference type="ARBA" id="ARBA00008535"/>
    </source>
</evidence>
<dbReference type="AlphaFoldDB" id="A0A8C6VC54"/>
<dbReference type="SUPFAM" id="SSF52540">
    <property type="entry name" value="P-loop containing nucleoside triphosphate hydrolases"/>
    <property type="match status" value="1"/>
</dbReference>
<dbReference type="Gene3D" id="3.40.50.300">
    <property type="entry name" value="P-loop containing nucleotide triphosphate hydrolases"/>
    <property type="match status" value="1"/>
</dbReference>
<organism evidence="5 6">
    <name type="scientific">Naja naja</name>
    <name type="common">Indian cobra</name>
    <dbReference type="NCBI Taxonomy" id="35670"/>
    <lineage>
        <taxon>Eukaryota</taxon>
        <taxon>Metazoa</taxon>
        <taxon>Chordata</taxon>
        <taxon>Craniata</taxon>
        <taxon>Vertebrata</taxon>
        <taxon>Euteleostomi</taxon>
        <taxon>Lepidosauria</taxon>
        <taxon>Squamata</taxon>
        <taxon>Bifurcata</taxon>
        <taxon>Unidentata</taxon>
        <taxon>Episquamata</taxon>
        <taxon>Toxicofera</taxon>
        <taxon>Serpentes</taxon>
        <taxon>Colubroidea</taxon>
        <taxon>Elapidae</taxon>
        <taxon>Elapinae</taxon>
        <taxon>Naja</taxon>
    </lineage>
</organism>
<sequence>MLLTRPLFLSSPLWVAGPERRIVLVGKTRRGKSATGNTILGSEVFSVKFEREYWSVTKACQKEEVQLNGRKVVVVDTPGFRHRPDKTIAAEVSKCVRFCFPGPHVILHVMTPSHGNDHETNAAQQLKEIFGLKAKDYTIILFAHYSNIGSRSLRNVKYLQYENMDEYIAECGNRCLAFNNKAKGVEREAQVAELMTMIDDLVERNSDAPCYTEDMMNIN</sequence>
<dbReference type="GeneTree" id="ENSGT00940000159509"/>
<evidence type="ECO:0000256" key="3">
    <source>
        <dbReference type="ARBA" id="ARBA00023134"/>
    </source>
</evidence>
<comment type="similarity">
    <text evidence="1">Belongs to the TRAFAC class TrmE-Era-EngA-EngB-Septin-like GTPase superfamily. AIG1/Toc34/Toc159-like paraseptin GTPase family. IAN subfamily.</text>
</comment>
<protein>
    <recommendedName>
        <fullName evidence="4">AIG1-type G domain-containing protein</fullName>
    </recommendedName>
</protein>
<evidence type="ECO:0000259" key="4">
    <source>
        <dbReference type="PROSITE" id="PS51720"/>
    </source>
</evidence>
<keyword evidence="6" id="KW-1185">Reference proteome</keyword>
<dbReference type="OrthoDB" id="8954335at2759"/>
<dbReference type="InterPro" id="IPR045058">
    <property type="entry name" value="GIMA/IAN/Toc"/>
</dbReference>
<dbReference type="OMA" id="MEYEGAF"/>
<keyword evidence="3" id="KW-0342">GTP-binding</keyword>
<dbReference type="PANTHER" id="PTHR10903">
    <property type="entry name" value="GTPASE, IMAP FAMILY MEMBER-RELATED"/>
    <property type="match status" value="1"/>
</dbReference>
<evidence type="ECO:0000313" key="5">
    <source>
        <dbReference type="Ensembl" id="ENSNNAP00000003379.1"/>
    </source>
</evidence>
<name>A0A8C6VC54_NAJNA</name>
<evidence type="ECO:0000256" key="2">
    <source>
        <dbReference type="ARBA" id="ARBA00022741"/>
    </source>
</evidence>
<dbReference type="InterPro" id="IPR027417">
    <property type="entry name" value="P-loop_NTPase"/>
</dbReference>
<dbReference type="Ensembl" id="ENSNNAT00000003541.1">
    <property type="protein sequence ID" value="ENSNNAP00000003379.1"/>
    <property type="gene ID" value="ENSNNAG00000002314.1"/>
</dbReference>
<dbReference type="PROSITE" id="PS51720">
    <property type="entry name" value="G_AIG1"/>
    <property type="match status" value="1"/>
</dbReference>
<feature type="domain" description="AIG1-type G" evidence="4">
    <location>
        <begin position="17"/>
        <end position="219"/>
    </location>
</feature>
<dbReference type="FunFam" id="3.40.50.300:FF:000366">
    <property type="entry name" value="GTPase, IMAP family member 2"/>
    <property type="match status" value="1"/>
</dbReference>
<dbReference type="Proteomes" id="UP000694559">
    <property type="component" value="Unplaced"/>
</dbReference>
<reference evidence="5" key="1">
    <citation type="submission" date="2025-08" db="UniProtKB">
        <authorList>
            <consortium name="Ensembl"/>
        </authorList>
    </citation>
    <scope>IDENTIFICATION</scope>
</reference>
<keyword evidence="2" id="KW-0547">Nucleotide-binding</keyword>
<dbReference type="InterPro" id="IPR006703">
    <property type="entry name" value="G_AIG1"/>
</dbReference>
<evidence type="ECO:0000313" key="6">
    <source>
        <dbReference type="Proteomes" id="UP000694559"/>
    </source>
</evidence>
<reference evidence="5" key="2">
    <citation type="submission" date="2025-09" db="UniProtKB">
        <authorList>
            <consortium name="Ensembl"/>
        </authorList>
    </citation>
    <scope>IDENTIFICATION</scope>
</reference>
<accession>A0A8C6VC54</accession>
<dbReference type="Pfam" id="PF04548">
    <property type="entry name" value="AIG1"/>
    <property type="match status" value="1"/>
</dbReference>
<dbReference type="PANTHER" id="PTHR10903:SF170">
    <property type="entry name" value="GTPASE IMAP FAMILY MEMBER 7"/>
    <property type="match status" value="1"/>
</dbReference>